<comment type="caution">
    <text evidence="2">The sequence shown here is derived from an EMBL/GenBank/DDBJ whole genome shotgun (WGS) entry which is preliminary data.</text>
</comment>
<reference evidence="3 4" key="2">
    <citation type="submission" date="2024-05" db="EMBL/GenBank/DDBJ databases">
        <authorList>
            <person name="Chen Y."/>
            <person name="Shah S."/>
            <person name="Dougan E. K."/>
            <person name="Thang M."/>
            <person name="Chan C."/>
        </authorList>
    </citation>
    <scope>NUCLEOTIDE SEQUENCE [LARGE SCALE GENOMIC DNA]</scope>
</reference>
<keyword evidence="4" id="KW-1185">Reference proteome</keyword>
<feature type="domain" description="Glycosyl transferase family 25" evidence="1">
    <location>
        <begin position="22"/>
        <end position="153"/>
    </location>
</feature>
<dbReference type="EMBL" id="CAMXCT010005334">
    <property type="protein sequence ID" value="CAI4012087.1"/>
    <property type="molecule type" value="Genomic_DNA"/>
</dbReference>
<accession>A0A9P1GJ04</accession>
<dbReference type="InterPro" id="IPR002654">
    <property type="entry name" value="Glyco_trans_25"/>
</dbReference>
<protein>
    <submittedName>
        <fullName evidence="3">Glycosyltransferase 25 family member</fullName>
    </submittedName>
</protein>
<dbReference type="AlphaFoldDB" id="A0A9P1GJ04"/>
<dbReference type="EMBL" id="CAMXCT020005334">
    <property type="protein sequence ID" value="CAL1165462.1"/>
    <property type="molecule type" value="Genomic_DNA"/>
</dbReference>
<reference evidence="2" key="1">
    <citation type="submission" date="2022-10" db="EMBL/GenBank/DDBJ databases">
        <authorList>
            <person name="Chen Y."/>
            <person name="Dougan E. K."/>
            <person name="Chan C."/>
            <person name="Rhodes N."/>
            <person name="Thang M."/>
        </authorList>
    </citation>
    <scope>NUCLEOTIDE SEQUENCE</scope>
</reference>
<proteinExistence type="predicted"/>
<evidence type="ECO:0000313" key="3">
    <source>
        <dbReference type="EMBL" id="CAL4799399.1"/>
    </source>
</evidence>
<organism evidence="2">
    <name type="scientific">Cladocopium goreaui</name>
    <dbReference type="NCBI Taxonomy" id="2562237"/>
    <lineage>
        <taxon>Eukaryota</taxon>
        <taxon>Sar</taxon>
        <taxon>Alveolata</taxon>
        <taxon>Dinophyceae</taxon>
        <taxon>Suessiales</taxon>
        <taxon>Symbiodiniaceae</taxon>
        <taxon>Cladocopium</taxon>
    </lineage>
</organism>
<evidence type="ECO:0000313" key="4">
    <source>
        <dbReference type="Proteomes" id="UP001152797"/>
    </source>
</evidence>
<name>A0A9P1GJ04_9DINO</name>
<sequence length="252" mass="28378">MPGRHQPAAAFMEGLAALKLHRIFYINLERRPLRRKRFEERAEVLGLKNFLSRFPAVDGSKVDLARYPSSVVSHDGLRRAAEPPEVVNGVQLTRGALGLILSYHTLLQRIASDDQDHLYVVAEDDAVFNKDFVERLQRCVKALESEDPRWDFLHLGYYDDDCSLAPLEGASSRFLCRPIQVYGLFGAALKAQGARKLLEHLFPLDEQIDSSLASVYGTLRAYAARSSLMTAPHSTPENSDIQILPEGFRWRG</sequence>
<dbReference type="Proteomes" id="UP001152797">
    <property type="component" value="Unassembled WGS sequence"/>
</dbReference>
<evidence type="ECO:0000313" key="2">
    <source>
        <dbReference type="EMBL" id="CAI4012087.1"/>
    </source>
</evidence>
<evidence type="ECO:0000259" key="1">
    <source>
        <dbReference type="Pfam" id="PF01755"/>
    </source>
</evidence>
<dbReference type="CDD" id="cd06532">
    <property type="entry name" value="Glyco_transf_25"/>
    <property type="match status" value="1"/>
</dbReference>
<gene>
    <name evidence="2" type="ORF">C1SCF055_LOCUS37187</name>
</gene>
<dbReference type="OrthoDB" id="436925at2759"/>
<dbReference type="EMBL" id="CAMXCT030005334">
    <property type="protein sequence ID" value="CAL4799399.1"/>
    <property type="molecule type" value="Genomic_DNA"/>
</dbReference>
<dbReference type="Pfam" id="PF01755">
    <property type="entry name" value="Glyco_transf_25"/>
    <property type="match status" value="1"/>
</dbReference>